<proteinExistence type="predicted"/>
<dbReference type="Proteomes" id="UP000015453">
    <property type="component" value="Unassembled WGS sequence"/>
</dbReference>
<feature type="non-terminal residue" evidence="1">
    <location>
        <position position="1"/>
    </location>
</feature>
<dbReference type="EMBL" id="AUSU01007030">
    <property type="protein sequence ID" value="EPS61178.1"/>
    <property type="molecule type" value="Genomic_DNA"/>
</dbReference>
<dbReference type="AlphaFoldDB" id="S8DEG7"/>
<dbReference type="Gene3D" id="1.25.10.10">
    <property type="entry name" value="Leucine-rich Repeat Variant"/>
    <property type="match status" value="1"/>
</dbReference>
<dbReference type="OrthoDB" id="361693at2759"/>
<dbReference type="GO" id="GO:0006606">
    <property type="term" value="P:protein import into nucleus"/>
    <property type="evidence" value="ECO:0007669"/>
    <property type="project" value="TreeGrafter"/>
</dbReference>
<dbReference type="GO" id="GO:0005829">
    <property type="term" value="C:cytosol"/>
    <property type="evidence" value="ECO:0007669"/>
    <property type="project" value="TreeGrafter"/>
</dbReference>
<evidence type="ECO:0000313" key="1">
    <source>
        <dbReference type="EMBL" id="EPS61178.1"/>
    </source>
</evidence>
<reference evidence="1 2" key="1">
    <citation type="journal article" date="2013" name="BMC Genomics">
        <title>The miniature genome of a carnivorous plant Genlisea aurea contains a low number of genes and short non-coding sequences.</title>
        <authorList>
            <person name="Leushkin E.V."/>
            <person name="Sutormin R.A."/>
            <person name="Nabieva E.R."/>
            <person name="Penin A.A."/>
            <person name="Kondrashov A.S."/>
            <person name="Logacheva M.D."/>
        </authorList>
    </citation>
    <scope>NUCLEOTIDE SEQUENCE [LARGE SCALE GENOMIC DNA]</scope>
</reference>
<protein>
    <submittedName>
        <fullName evidence="1">Uncharacterized protein</fullName>
    </submittedName>
</protein>
<keyword evidence="2" id="KW-1185">Reference proteome</keyword>
<name>S8DEG7_9LAMI</name>
<comment type="caution">
    <text evidence="1">The sequence shown here is derived from an EMBL/GenBank/DDBJ whole genome shotgun (WGS) entry which is preliminary data.</text>
</comment>
<dbReference type="SUPFAM" id="SSF48371">
    <property type="entry name" value="ARM repeat"/>
    <property type="match status" value="1"/>
</dbReference>
<dbReference type="GO" id="GO:0005635">
    <property type="term" value="C:nuclear envelope"/>
    <property type="evidence" value="ECO:0007669"/>
    <property type="project" value="TreeGrafter"/>
</dbReference>
<evidence type="ECO:0000313" key="2">
    <source>
        <dbReference type="Proteomes" id="UP000015453"/>
    </source>
</evidence>
<dbReference type="PANTHER" id="PTHR10997:SF7">
    <property type="entry name" value="IMPORTIN-11"/>
    <property type="match status" value="1"/>
</dbReference>
<sequence length="449" mass="51495">IASQFFEYSWELWQIDVQNILHGFSVLAQDTSGFHRDDAFFTCERWILCSKIIRQLIISGFPSDAKSIQEVQPVKKVCPSMLVAVQSFLQLYSSFQEKHPKFSEFLKQGCIKLMKILLAIQQRHPFSFGDQHVLGPVMDFCLNKIINPEPDLSPFEELFIQCMSLVKSVLECKDYKQVLAGRVMDDKLVTLHEMKKNASNSVAGVLASLLPNERVVLLCIVLIRRYFVLTVADVEEWFQNPESFYHEQDAVLWSERLRPCAEALYIVLFENHGQLLGPVVVSILKEAMNVCPSSVVEIGPQLLLKDAAYSAAAYVYYELSNYLSFRDWFNGALSSEVMNNHPNMRIVHRKVALILGQWISEIKEDMRRPVYCALVKLLQEDDLCVRLTASRSLYFHLDDGNFSEQDFSDLLPICWDACFKLEEDALEFDSKVQAINTISGLINRTTEIF</sequence>
<dbReference type="InterPro" id="IPR016024">
    <property type="entry name" value="ARM-type_fold"/>
</dbReference>
<dbReference type="PANTHER" id="PTHR10997">
    <property type="entry name" value="IMPORTIN-7, 8, 11"/>
    <property type="match status" value="1"/>
</dbReference>
<gene>
    <name evidence="1" type="ORF">M569_13621</name>
</gene>
<feature type="non-terminal residue" evidence="1">
    <location>
        <position position="449"/>
    </location>
</feature>
<organism evidence="1 2">
    <name type="scientific">Genlisea aurea</name>
    <dbReference type="NCBI Taxonomy" id="192259"/>
    <lineage>
        <taxon>Eukaryota</taxon>
        <taxon>Viridiplantae</taxon>
        <taxon>Streptophyta</taxon>
        <taxon>Embryophyta</taxon>
        <taxon>Tracheophyta</taxon>
        <taxon>Spermatophyta</taxon>
        <taxon>Magnoliopsida</taxon>
        <taxon>eudicotyledons</taxon>
        <taxon>Gunneridae</taxon>
        <taxon>Pentapetalae</taxon>
        <taxon>asterids</taxon>
        <taxon>lamiids</taxon>
        <taxon>Lamiales</taxon>
        <taxon>Lentibulariaceae</taxon>
        <taxon>Genlisea</taxon>
    </lineage>
</organism>
<dbReference type="InterPro" id="IPR011989">
    <property type="entry name" value="ARM-like"/>
</dbReference>
<accession>S8DEG7</accession>